<gene>
    <name evidence="3" type="ORF">PSTEL_15360</name>
</gene>
<dbReference type="STRING" id="169760.PSTEL_15360"/>
<proteinExistence type="predicted"/>
<protein>
    <submittedName>
        <fullName evidence="3">Uncharacterized protein</fullName>
    </submittedName>
</protein>
<reference evidence="3 4" key="1">
    <citation type="submission" date="2014-08" db="EMBL/GenBank/DDBJ databases">
        <title>Comparative genomics of the Paenibacillus odorifer group.</title>
        <authorList>
            <person name="den Bakker H.C."/>
            <person name="Tsai Y.-C."/>
            <person name="Martin N."/>
            <person name="Korlach J."/>
            <person name="Wiedmann M."/>
        </authorList>
    </citation>
    <scope>NUCLEOTIDE SEQUENCE [LARGE SCALE GENOMIC DNA]</scope>
    <source>
        <strain evidence="3 4">DSM 14472</strain>
    </source>
</reference>
<dbReference type="HOGENOM" id="CLU_808540_0_0_9"/>
<accession>A0A089LRS3</accession>
<dbReference type="KEGG" id="pste:PSTEL_15360"/>
<feature type="signal peptide" evidence="2">
    <location>
        <begin position="1"/>
        <end position="22"/>
    </location>
</feature>
<sequence length="338" mass="37243">MNWTRKCAAASLIPLTLLMGCAADNEASKNSTTSAPGYTADSLTAPSSPLPSSPVTPAAKSAVPTPVRSFAAAASKSIFTDGKVPDYDGSGRGYVIDGGDVNAKLLSDPLTPIAVFVPETMVEFTLGSSKAWGTPDQRNYLVFHPGNLTVQANEHEPDLLPYKEYKGTARDSETSADYFAFTVHGKPYTAEVRLTVEERDKWLLLFTQMVGSAQYLEKRQLPEPGVYVMRPTLSGEGQKQIVDTVMDCLKGWAANDRELFNSSMYSPETADYFSYLFSPDVKYRFNSLTYEGQPKNTKRVDFLLEYQAIHDNGYLSEGTYLISLLKNKQGEWKVAQID</sequence>
<evidence type="ECO:0000313" key="3">
    <source>
        <dbReference type="EMBL" id="AIQ64256.1"/>
    </source>
</evidence>
<dbReference type="PROSITE" id="PS51257">
    <property type="entry name" value="PROKAR_LIPOPROTEIN"/>
    <property type="match status" value="1"/>
</dbReference>
<feature type="chain" id="PRO_5001846711" evidence="2">
    <location>
        <begin position="23"/>
        <end position="338"/>
    </location>
</feature>
<dbReference type="AlphaFoldDB" id="A0A089LRS3"/>
<dbReference type="OrthoDB" id="2597305at2"/>
<name>A0A089LRS3_9BACL</name>
<evidence type="ECO:0000256" key="1">
    <source>
        <dbReference type="SAM" id="MobiDB-lite"/>
    </source>
</evidence>
<feature type="region of interest" description="Disordered" evidence="1">
    <location>
        <begin position="29"/>
        <end position="61"/>
    </location>
</feature>
<organism evidence="3 4">
    <name type="scientific">Paenibacillus stellifer</name>
    <dbReference type="NCBI Taxonomy" id="169760"/>
    <lineage>
        <taxon>Bacteria</taxon>
        <taxon>Bacillati</taxon>
        <taxon>Bacillota</taxon>
        <taxon>Bacilli</taxon>
        <taxon>Bacillales</taxon>
        <taxon>Paenibacillaceae</taxon>
        <taxon>Paenibacillus</taxon>
    </lineage>
</organism>
<keyword evidence="2" id="KW-0732">Signal</keyword>
<dbReference type="Proteomes" id="UP000029507">
    <property type="component" value="Chromosome"/>
</dbReference>
<dbReference type="EMBL" id="CP009286">
    <property type="protein sequence ID" value="AIQ64256.1"/>
    <property type="molecule type" value="Genomic_DNA"/>
</dbReference>
<evidence type="ECO:0000256" key="2">
    <source>
        <dbReference type="SAM" id="SignalP"/>
    </source>
</evidence>
<dbReference type="RefSeq" id="WP_038696396.1">
    <property type="nucleotide sequence ID" value="NZ_CP009286.1"/>
</dbReference>
<keyword evidence="4" id="KW-1185">Reference proteome</keyword>
<evidence type="ECO:0000313" key="4">
    <source>
        <dbReference type="Proteomes" id="UP000029507"/>
    </source>
</evidence>